<sequence>TDIGIPTNTAKEDVPLAAETVELNTRVNKILLKKNESVNDLPLVNAVVNAVGSIGIGNIKGVLESTFLSKRTGVSSHNITRINITMVELCTKCSPDTISNYVLFCRAFFGLQYSFIGTGNINEAKNKQVRIPSLKNQKKENRTRVLEFFLSSVLPTDICELESENFKNVTSYNVTESDSISTISPTINSPMTSNSLNGKLGRGVMSHKESIFLKLNKRISSLELNMSLSSEYLSELSRRYVLQTNESRRQAELIIKQAEEAAINAIRPSINALKIQMDALAASLRELSETVRALPQEITPAHHTMIMKHVAGRTNDPDVSLAPSQAHFYGYLGVWTVCFV</sequence>
<evidence type="ECO:0000313" key="7">
    <source>
        <dbReference type="Proteomes" id="UP000280834"/>
    </source>
</evidence>
<evidence type="ECO:0000256" key="1">
    <source>
        <dbReference type="ARBA" id="ARBA00004370"/>
    </source>
</evidence>
<dbReference type="Proteomes" id="UP000280834">
    <property type="component" value="Unassembled WGS sequence"/>
</dbReference>
<dbReference type="STRING" id="42155.A0A0R3RA52"/>
<dbReference type="GO" id="GO:0005737">
    <property type="term" value="C:cytoplasm"/>
    <property type="evidence" value="ECO:0007669"/>
    <property type="project" value="TreeGrafter"/>
</dbReference>
<gene>
    <name evidence="6" type="ORF">BTMF_LOCUS14888</name>
</gene>
<dbReference type="EMBL" id="UZAG01021773">
    <property type="protein sequence ID" value="VDO51554.1"/>
    <property type="molecule type" value="Genomic_DNA"/>
</dbReference>
<name>A0A0R3RA52_9BILA</name>
<dbReference type="GO" id="GO:0034975">
    <property type="term" value="P:protein folding in endoplasmic reticulum"/>
    <property type="evidence" value="ECO:0007669"/>
    <property type="project" value="TreeGrafter"/>
</dbReference>
<evidence type="ECO:0000313" key="6">
    <source>
        <dbReference type="EMBL" id="VDO51554.1"/>
    </source>
</evidence>
<comment type="subcellular location">
    <subcellularLocation>
        <location evidence="1">Membrane</location>
    </subcellularLocation>
</comment>
<accession>A0A0R3RA52</accession>
<dbReference type="InterPro" id="IPR045120">
    <property type="entry name" value="Suco/Slp1-like"/>
</dbReference>
<keyword evidence="5" id="KW-0175">Coiled coil</keyword>
<feature type="coiled-coil region" evidence="5">
    <location>
        <begin position="241"/>
        <end position="290"/>
    </location>
</feature>
<dbReference type="PANTHER" id="PTHR12953">
    <property type="entry name" value="MEMBRANE PROTEIN CH1 RELATED"/>
    <property type="match status" value="1"/>
</dbReference>
<evidence type="ECO:0000256" key="3">
    <source>
        <dbReference type="ARBA" id="ARBA00022989"/>
    </source>
</evidence>
<proteinExistence type="predicted"/>
<evidence type="ECO:0000256" key="4">
    <source>
        <dbReference type="ARBA" id="ARBA00023136"/>
    </source>
</evidence>
<evidence type="ECO:0000313" key="8">
    <source>
        <dbReference type="WBParaSite" id="BTMF_0001691501-mRNA-1"/>
    </source>
</evidence>
<organism evidence="8">
    <name type="scientific">Brugia timori</name>
    <dbReference type="NCBI Taxonomy" id="42155"/>
    <lineage>
        <taxon>Eukaryota</taxon>
        <taxon>Metazoa</taxon>
        <taxon>Ecdysozoa</taxon>
        <taxon>Nematoda</taxon>
        <taxon>Chromadorea</taxon>
        <taxon>Rhabditida</taxon>
        <taxon>Spirurina</taxon>
        <taxon>Spiruromorpha</taxon>
        <taxon>Filarioidea</taxon>
        <taxon>Onchocercidae</taxon>
        <taxon>Brugia</taxon>
    </lineage>
</organism>
<reference evidence="6 7" key="2">
    <citation type="submission" date="2018-11" db="EMBL/GenBank/DDBJ databases">
        <authorList>
            <consortium name="Pathogen Informatics"/>
        </authorList>
    </citation>
    <scope>NUCLEOTIDE SEQUENCE [LARGE SCALE GENOMIC DNA]</scope>
</reference>
<keyword evidence="4" id="KW-0472">Membrane</keyword>
<evidence type="ECO:0000256" key="2">
    <source>
        <dbReference type="ARBA" id="ARBA00022692"/>
    </source>
</evidence>
<keyword evidence="3" id="KW-1133">Transmembrane helix</keyword>
<dbReference type="GO" id="GO:0016020">
    <property type="term" value="C:membrane"/>
    <property type="evidence" value="ECO:0007669"/>
    <property type="project" value="UniProtKB-SubCell"/>
</dbReference>
<dbReference type="WBParaSite" id="BTMF_0001691501-mRNA-1">
    <property type="protein sequence ID" value="BTMF_0001691501-mRNA-1"/>
    <property type="gene ID" value="BTMF_0001691501"/>
</dbReference>
<reference evidence="8" key="1">
    <citation type="submission" date="2017-02" db="UniProtKB">
        <authorList>
            <consortium name="WormBaseParasite"/>
        </authorList>
    </citation>
    <scope>IDENTIFICATION</scope>
</reference>
<keyword evidence="7" id="KW-1185">Reference proteome</keyword>
<dbReference type="AlphaFoldDB" id="A0A0R3RA52"/>
<dbReference type="PANTHER" id="PTHR12953:SF0">
    <property type="entry name" value="SUN DOMAIN-CONTAINING OSSIFICATION FACTOR"/>
    <property type="match status" value="1"/>
</dbReference>
<evidence type="ECO:0000256" key="5">
    <source>
        <dbReference type="SAM" id="Coils"/>
    </source>
</evidence>
<keyword evidence="2" id="KW-0812">Transmembrane</keyword>
<protein>
    <submittedName>
        <fullName evidence="8">BLOC-1-related complex subunit 5</fullName>
    </submittedName>
</protein>